<evidence type="ECO:0000256" key="2">
    <source>
        <dbReference type="ARBA" id="ARBA00022679"/>
    </source>
</evidence>
<gene>
    <name evidence="7" type="primary">aroK</name>
    <name evidence="8" type="ORF">V3I05_07220</name>
</gene>
<dbReference type="HAMAP" id="MF_00109">
    <property type="entry name" value="Shikimate_kinase"/>
    <property type="match status" value="1"/>
</dbReference>
<evidence type="ECO:0000256" key="5">
    <source>
        <dbReference type="ARBA" id="ARBA00022840"/>
    </source>
</evidence>
<evidence type="ECO:0000256" key="4">
    <source>
        <dbReference type="ARBA" id="ARBA00022777"/>
    </source>
</evidence>
<keyword evidence="1 7" id="KW-0028">Amino-acid biosynthesis</keyword>
<dbReference type="GO" id="GO:0004765">
    <property type="term" value="F:shikimate kinase activity"/>
    <property type="evidence" value="ECO:0007669"/>
    <property type="project" value="UniProtKB-EC"/>
</dbReference>
<keyword evidence="4 7" id="KW-0418">Kinase</keyword>
<keyword evidence="9" id="KW-1185">Reference proteome</keyword>
<dbReference type="SUPFAM" id="SSF52540">
    <property type="entry name" value="P-loop containing nucleoside triphosphate hydrolases"/>
    <property type="match status" value="1"/>
</dbReference>
<comment type="function">
    <text evidence="7">Catalyzes the specific phosphorylation of the 3-hydroxyl group of shikimic acid using ATP as a cosubstrate.</text>
</comment>
<comment type="cofactor">
    <cofactor evidence="7">
        <name>Mg(2+)</name>
        <dbReference type="ChEBI" id="CHEBI:18420"/>
    </cofactor>
    <text evidence="7">Binds 1 Mg(2+) ion per subunit.</text>
</comment>
<dbReference type="PRINTS" id="PR01100">
    <property type="entry name" value="SHIKIMTKNASE"/>
</dbReference>
<dbReference type="CDD" id="cd00464">
    <property type="entry name" value="SK"/>
    <property type="match status" value="1"/>
</dbReference>
<proteinExistence type="inferred from homology"/>
<comment type="catalytic activity">
    <reaction evidence="7">
        <text>shikimate + ATP = 3-phosphoshikimate + ADP + H(+)</text>
        <dbReference type="Rhea" id="RHEA:13121"/>
        <dbReference type="ChEBI" id="CHEBI:15378"/>
        <dbReference type="ChEBI" id="CHEBI:30616"/>
        <dbReference type="ChEBI" id="CHEBI:36208"/>
        <dbReference type="ChEBI" id="CHEBI:145989"/>
        <dbReference type="ChEBI" id="CHEBI:456216"/>
        <dbReference type="EC" id="2.7.1.71"/>
    </reaction>
</comment>
<evidence type="ECO:0000256" key="6">
    <source>
        <dbReference type="ARBA" id="ARBA00023141"/>
    </source>
</evidence>
<name>A0ABZ3F4L8_9HELI</name>
<evidence type="ECO:0000313" key="9">
    <source>
        <dbReference type="Proteomes" id="UP001434737"/>
    </source>
</evidence>
<dbReference type="InterPro" id="IPR027417">
    <property type="entry name" value="P-loop_NTPase"/>
</dbReference>
<dbReference type="PANTHER" id="PTHR21087">
    <property type="entry name" value="SHIKIMATE KINASE"/>
    <property type="match status" value="1"/>
</dbReference>
<comment type="pathway">
    <text evidence="7">Metabolic intermediate biosynthesis; chorismate biosynthesis; chorismate from D-erythrose 4-phosphate and phosphoenolpyruvate: step 5/7.</text>
</comment>
<sequence>MENIVLIGFMGSGKTTIGREIALLGGRFLLDTDHIIEQNMGKSVSEIFESVGEEGFRRIESQLILWLSANVKNAIIATGGGMPIYNDISYLGKVFWLDVSFESILKRLNTAQINQRPLFADANQAKQLYDERKKIYEKQAHYIVSGDTFVNEVARKIVECMERGNEISLLKPQS</sequence>
<feature type="binding site" evidence="7">
    <location>
        <position position="15"/>
    </location>
    <ligand>
        <name>Mg(2+)</name>
        <dbReference type="ChEBI" id="CHEBI:18420"/>
    </ligand>
</feature>
<feature type="binding site" evidence="7">
    <location>
        <position position="116"/>
    </location>
    <ligand>
        <name>ATP</name>
        <dbReference type="ChEBI" id="CHEBI:30616"/>
    </ligand>
</feature>
<evidence type="ECO:0000313" key="8">
    <source>
        <dbReference type="EMBL" id="XAM17472.1"/>
    </source>
</evidence>
<keyword evidence="6 7" id="KW-0057">Aromatic amino acid biosynthesis</keyword>
<organism evidence="8 9">
    <name type="scientific">Helicobacter mastomyrinus</name>
    <dbReference type="NCBI Taxonomy" id="287948"/>
    <lineage>
        <taxon>Bacteria</taxon>
        <taxon>Pseudomonadati</taxon>
        <taxon>Campylobacterota</taxon>
        <taxon>Epsilonproteobacteria</taxon>
        <taxon>Campylobacterales</taxon>
        <taxon>Helicobacteraceae</taxon>
        <taxon>Helicobacter</taxon>
    </lineage>
</organism>
<dbReference type="EC" id="2.7.1.71" evidence="7"/>
<keyword evidence="7" id="KW-0963">Cytoplasm</keyword>
<feature type="binding site" evidence="7">
    <location>
        <position position="57"/>
    </location>
    <ligand>
        <name>substrate</name>
    </ligand>
</feature>
<feature type="binding site" evidence="7">
    <location>
        <position position="132"/>
    </location>
    <ligand>
        <name>substrate</name>
    </ligand>
</feature>
<evidence type="ECO:0000256" key="1">
    <source>
        <dbReference type="ARBA" id="ARBA00022605"/>
    </source>
</evidence>
<feature type="binding site" evidence="7">
    <location>
        <position position="80"/>
    </location>
    <ligand>
        <name>substrate</name>
    </ligand>
</feature>
<keyword evidence="2 7" id="KW-0808">Transferase</keyword>
<feature type="binding site" evidence="7">
    <location>
        <position position="33"/>
    </location>
    <ligand>
        <name>substrate</name>
    </ligand>
</feature>
<evidence type="ECO:0000256" key="3">
    <source>
        <dbReference type="ARBA" id="ARBA00022741"/>
    </source>
</evidence>
<comment type="similarity">
    <text evidence="7">Belongs to the shikimate kinase family.</text>
</comment>
<keyword evidence="7" id="KW-0479">Metal-binding</keyword>
<keyword evidence="5 7" id="KW-0067">ATP-binding</keyword>
<comment type="caution">
    <text evidence="7">Lacks conserved residue(s) required for the propagation of feature annotation.</text>
</comment>
<accession>A0ABZ3F4L8</accession>
<reference evidence="8 9" key="1">
    <citation type="submission" date="2024-02" db="EMBL/GenBank/DDBJ databases">
        <title>Genome and pathogenicity analysis of Helicobacter mastomyrinus isolated from mice.</title>
        <authorList>
            <person name="Zhu L."/>
        </authorList>
    </citation>
    <scope>NUCLEOTIDE SEQUENCE [LARGE SCALE GENOMIC DNA]</scope>
    <source>
        <strain evidence="8 9">Hm-17</strain>
    </source>
</reference>
<comment type="subcellular location">
    <subcellularLocation>
        <location evidence="7">Cytoplasm</location>
    </subcellularLocation>
</comment>
<keyword evidence="7" id="KW-0460">Magnesium</keyword>
<evidence type="ECO:0000256" key="7">
    <source>
        <dbReference type="HAMAP-Rule" id="MF_00109"/>
    </source>
</evidence>
<dbReference type="InterPro" id="IPR031322">
    <property type="entry name" value="Shikimate/glucono_kinase"/>
</dbReference>
<keyword evidence="3 7" id="KW-0547">Nucleotide-binding</keyword>
<dbReference type="Proteomes" id="UP001434737">
    <property type="component" value="Chromosome"/>
</dbReference>
<dbReference type="RefSeq" id="WP_343353136.1">
    <property type="nucleotide sequence ID" value="NZ_CP145316.1"/>
</dbReference>
<feature type="binding site" evidence="7">
    <location>
        <begin position="11"/>
        <end position="16"/>
    </location>
    <ligand>
        <name>ATP</name>
        <dbReference type="ChEBI" id="CHEBI:30616"/>
    </ligand>
</feature>
<dbReference type="EMBL" id="CP145316">
    <property type="protein sequence ID" value="XAM17472.1"/>
    <property type="molecule type" value="Genomic_DNA"/>
</dbReference>
<dbReference type="PANTHER" id="PTHR21087:SF16">
    <property type="entry name" value="SHIKIMATE KINASE 1, CHLOROPLASTIC"/>
    <property type="match status" value="1"/>
</dbReference>
<dbReference type="Gene3D" id="3.40.50.300">
    <property type="entry name" value="P-loop containing nucleotide triphosphate hydrolases"/>
    <property type="match status" value="1"/>
</dbReference>
<dbReference type="Pfam" id="PF01202">
    <property type="entry name" value="SKI"/>
    <property type="match status" value="1"/>
</dbReference>
<comment type="subunit">
    <text evidence="7">Monomer.</text>
</comment>
<protein>
    <recommendedName>
        <fullName evidence="7">Shikimate kinase</fullName>
        <shortName evidence="7">SK</shortName>
        <ecNumber evidence="7">2.7.1.71</ecNumber>
    </recommendedName>
</protein>
<dbReference type="InterPro" id="IPR000623">
    <property type="entry name" value="Shikimate_kinase/TSH1"/>
</dbReference>